<evidence type="ECO:0000256" key="1">
    <source>
        <dbReference type="SAM" id="MobiDB-lite"/>
    </source>
</evidence>
<dbReference type="eggNOG" id="ENOG50347BW">
    <property type="taxonomic scope" value="Bacteria"/>
</dbReference>
<keyword evidence="3" id="KW-1185">Reference proteome</keyword>
<gene>
    <name evidence="2" type="ORF">BBOMB_0885</name>
</gene>
<comment type="caution">
    <text evidence="2">The sequence shown here is derived from an EMBL/GenBank/DDBJ whole genome shotgun (WGS) entry which is preliminary data.</text>
</comment>
<name>A0A080N3F7_9BIFI</name>
<evidence type="ECO:0008006" key="4">
    <source>
        <dbReference type="Google" id="ProtNLM"/>
    </source>
</evidence>
<evidence type="ECO:0000313" key="2">
    <source>
        <dbReference type="EMBL" id="KFF31511.1"/>
    </source>
</evidence>
<dbReference type="EMBL" id="ATLK01000001">
    <property type="protein sequence ID" value="KFF31511.1"/>
    <property type="molecule type" value="Genomic_DNA"/>
</dbReference>
<accession>A0A080N3F7</accession>
<reference evidence="2 3" key="1">
    <citation type="journal article" date="2014" name="Appl. Environ. Microbiol.">
        <title>Genomic encyclopedia of type strains of the genus Bifidobacterium.</title>
        <authorList>
            <person name="Milani C."/>
            <person name="Lugli G.A."/>
            <person name="Duranti S."/>
            <person name="Turroni F."/>
            <person name="Bottacini F."/>
            <person name="Mangifesta M."/>
            <person name="Sanchez B."/>
            <person name="Viappiani A."/>
            <person name="Mancabelli L."/>
            <person name="Taminiau B."/>
            <person name="Delcenserie V."/>
            <person name="Barrangou R."/>
            <person name="Margolles A."/>
            <person name="van Sinderen D."/>
            <person name="Ventura M."/>
        </authorList>
    </citation>
    <scope>NUCLEOTIDE SEQUENCE [LARGE SCALE GENOMIC DNA]</scope>
    <source>
        <strain evidence="2 3">DSM 19703</strain>
    </source>
</reference>
<dbReference type="AlphaFoldDB" id="A0A080N3F7"/>
<dbReference type="OrthoDB" id="5194813at2"/>
<proteinExistence type="predicted"/>
<evidence type="ECO:0000313" key="3">
    <source>
        <dbReference type="Proteomes" id="UP000028730"/>
    </source>
</evidence>
<protein>
    <recommendedName>
        <fullName evidence="4">DUF2188 domain-containing protein</fullName>
    </recommendedName>
</protein>
<dbReference type="Proteomes" id="UP000028730">
    <property type="component" value="Unassembled WGS sequence"/>
</dbReference>
<dbReference type="InterPro" id="IPR018691">
    <property type="entry name" value="DUF2188"/>
</dbReference>
<sequence length="77" mass="8622">MNQPSVETYHEDGKWKNKVEGKARATKTFDTKAEAVAAGREQAMKLETEHVIKNMDGKISEKKSYGNDPRAPKDSRG</sequence>
<feature type="region of interest" description="Disordered" evidence="1">
    <location>
        <begin position="53"/>
        <end position="77"/>
    </location>
</feature>
<organism evidence="2 3">
    <name type="scientific">Bifidobacterium bombi DSM 19703</name>
    <dbReference type="NCBI Taxonomy" id="1341695"/>
    <lineage>
        <taxon>Bacteria</taxon>
        <taxon>Bacillati</taxon>
        <taxon>Actinomycetota</taxon>
        <taxon>Actinomycetes</taxon>
        <taxon>Bifidobacteriales</taxon>
        <taxon>Bifidobacteriaceae</taxon>
        <taxon>Bifidobacterium</taxon>
    </lineage>
</organism>
<dbReference type="Pfam" id="PF09954">
    <property type="entry name" value="DUF2188"/>
    <property type="match status" value="1"/>
</dbReference>
<dbReference type="RefSeq" id="WP_044087058.1">
    <property type="nucleotide sequence ID" value="NZ_ATLK01000001.1"/>
</dbReference>